<evidence type="ECO:0000256" key="1">
    <source>
        <dbReference type="SAM" id="MobiDB-lite"/>
    </source>
</evidence>
<evidence type="ECO:0000313" key="2">
    <source>
        <dbReference type="EMBL" id="KAB2569029.1"/>
    </source>
</evidence>
<accession>A0A5N5CUK8</accession>
<proteinExistence type="predicted"/>
<dbReference type="Proteomes" id="UP000325902">
    <property type="component" value="Unassembled WGS sequence"/>
</dbReference>
<comment type="caution">
    <text evidence="2">The sequence shown here is derived from an EMBL/GenBank/DDBJ whole genome shotgun (WGS) entry which is preliminary data.</text>
</comment>
<name>A0A5N5CUK8_9PEZI</name>
<dbReference type="EMBL" id="VCHE01000236">
    <property type="protein sequence ID" value="KAB2569029.1"/>
    <property type="molecule type" value="Genomic_DNA"/>
</dbReference>
<protein>
    <submittedName>
        <fullName evidence="2">Uncharacterized protein</fullName>
    </submittedName>
</protein>
<dbReference type="AlphaFoldDB" id="A0A5N5CUK8"/>
<gene>
    <name evidence="2" type="ORF">DBV05_g12297</name>
</gene>
<reference evidence="2 3" key="1">
    <citation type="journal article" date="2019" name="Sci. Rep.">
        <title>A multi-omics analysis of the grapevine pathogen Lasiodiplodia theobromae reveals that temperature affects the expression of virulence- and pathogenicity-related genes.</title>
        <authorList>
            <person name="Felix C."/>
            <person name="Meneses R."/>
            <person name="Goncalves M.F.M."/>
            <person name="Tilleman L."/>
            <person name="Duarte A.S."/>
            <person name="Jorrin-Novo J.V."/>
            <person name="Van de Peer Y."/>
            <person name="Deforce D."/>
            <person name="Van Nieuwerburgh F."/>
            <person name="Esteves A.C."/>
            <person name="Alves A."/>
        </authorList>
    </citation>
    <scope>NUCLEOTIDE SEQUENCE [LARGE SCALE GENOMIC DNA]</scope>
    <source>
        <strain evidence="2 3">LA-SOL3</strain>
    </source>
</reference>
<dbReference type="OrthoDB" id="10586593at2759"/>
<feature type="region of interest" description="Disordered" evidence="1">
    <location>
        <begin position="171"/>
        <end position="207"/>
    </location>
</feature>
<feature type="region of interest" description="Disordered" evidence="1">
    <location>
        <begin position="249"/>
        <end position="276"/>
    </location>
</feature>
<evidence type="ECO:0000313" key="3">
    <source>
        <dbReference type="Proteomes" id="UP000325902"/>
    </source>
</evidence>
<sequence>MSESTEDAKELQRLKYTPVGVPEEEYRHAHGFQDLDGRIGLSYYEGRFDIRPFLSFQVYVTHDTSDQETDRADLAAAVYKELIHEDECIPVRLDIHFLGVVPTSDTASTCVAHYRAAQKAHADDPNMRLVPSYALYDTDWHGFLVTVPRADWREHGGLGLVYFDRACEPPTVAPGEEEPPDPKYIYPTRKVDPSKPPIESQPFTRDVPDDDNLWTNTIKFVYTHIKVKEDWENMYYAKEEEAREKWAREELARRKARKKAEEEAGDEVKKDQPSQE</sequence>
<keyword evidence="3" id="KW-1185">Reference proteome</keyword>
<organism evidence="2 3">
    <name type="scientific">Lasiodiplodia theobromae</name>
    <dbReference type="NCBI Taxonomy" id="45133"/>
    <lineage>
        <taxon>Eukaryota</taxon>
        <taxon>Fungi</taxon>
        <taxon>Dikarya</taxon>
        <taxon>Ascomycota</taxon>
        <taxon>Pezizomycotina</taxon>
        <taxon>Dothideomycetes</taxon>
        <taxon>Dothideomycetes incertae sedis</taxon>
        <taxon>Botryosphaeriales</taxon>
        <taxon>Botryosphaeriaceae</taxon>
        <taxon>Lasiodiplodia</taxon>
    </lineage>
</organism>